<dbReference type="OrthoDB" id="6070468at2759"/>
<dbReference type="Pfam" id="PF00059">
    <property type="entry name" value="Lectin_C"/>
    <property type="match status" value="1"/>
</dbReference>
<dbReference type="SUPFAM" id="SSF56436">
    <property type="entry name" value="C-type lectin-like"/>
    <property type="match status" value="1"/>
</dbReference>
<dbReference type="AlphaFoldDB" id="A0A8S3QNX3"/>
<organism evidence="3 4">
    <name type="scientific">Mytilus edulis</name>
    <name type="common">Blue mussel</name>
    <dbReference type="NCBI Taxonomy" id="6550"/>
    <lineage>
        <taxon>Eukaryota</taxon>
        <taxon>Metazoa</taxon>
        <taxon>Spiralia</taxon>
        <taxon>Lophotrochozoa</taxon>
        <taxon>Mollusca</taxon>
        <taxon>Bivalvia</taxon>
        <taxon>Autobranchia</taxon>
        <taxon>Pteriomorphia</taxon>
        <taxon>Mytilida</taxon>
        <taxon>Mytiloidea</taxon>
        <taxon>Mytilidae</taxon>
        <taxon>Mytilinae</taxon>
        <taxon>Mytilus</taxon>
    </lineage>
</organism>
<keyword evidence="1" id="KW-1015">Disulfide bond</keyword>
<dbReference type="SMART" id="SM00034">
    <property type="entry name" value="CLECT"/>
    <property type="match status" value="1"/>
</dbReference>
<sequence length="241" mass="28263">MGMDAKAKPADMMSSNLDKPMMIYGHRFYVMTSVLMFTFFMMCVVCETVFSLPCLTIKSKEDFIKARKALTNLEDFLKSQASSIKSKVQALDKDLTSMEEDFKRRQWTKYNSHCYYIGDDNVIWTDAERKCREIGGYLAKIDNSSENNWIYQQVKKSSNKNHHWLGSTDVVNGDWRWIYDQTQLSYKNFYSGRPYPTSNANSHSFNCIMMHYSNGNWYDNPCQSKYPYVCESNFCKFYIDG</sequence>
<protein>
    <submittedName>
        <fullName evidence="3">MRC</fullName>
    </submittedName>
</protein>
<accession>A0A8S3QNX3</accession>
<evidence type="ECO:0000313" key="3">
    <source>
        <dbReference type="EMBL" id="CAG2197309.1"/>
    </source>
</evidence>
<comment type="caution">
    <text evidence="3">The sequence shown here is derived from an EMBL/GenBank/DDBJ whole genome shotgun (WGS) entry which is preliminary data.</text>
</comment>
<gene>
    <name evidence="3" type="ORF">MEDL_12168</name>
</gene>
<evidence type="ECO:0000256" key="1">
    <source>
        <dbReference type="ARBA" id="ARBA00023157"/>
    </source>
</evidence>
<dbReference type="InterPro" id="IPR016186">
    <property type="entry name" value="C-type_lectin-like/link_sf"/>
</dbReference>
<evidence type="ECO:0000259" key="2">
    <source>
        <dbReference type="PROSITE" id="PS50041"/>
    </source>
</evidence>
<evidence type="ECO:0000313" key="4">
    <source>
        <dbReference type="Proteomes" id="UP000683360"/>
    </source>
</evidence>
<proteinExistence type="predicted"/>
<dbReference type="EMBL" id="CAJPWZ010000644">
    <property type="protein sequence ID" value="CAG2197309.1"/>
    <property type="molecule type" value="Genomic_DNA"/>
</dbReference>
<reference evidence="3" key="1">
    <citation type="submission" date="2021-03" db="EMBL/GenBank/DDBJ databases">
        <authorList>
            <person name="Bekaert M."/>
        </authorList>
    </citation>
    <scope>NUCLEOTIDE SEQUENCE</scope>
</reference>
<dbReference type="PROSITE" id="PS50041">
    <property type="entry name" value="C_TYPE_LECTIN_2"/>
    <property type="match status" value="1"/>
</dbReference>
<dbReference type="Gene3D" id="3.10.100.10">
    <property type="entry name" value="Mannose-Binding Protein A, subunit A"/>
    <property type="match status" value="1"/>
</dbReference>
<feature type="domain" description="C-type lectin" evidence="2">
    <location>
        <begin position="110"/>
        <end position="231"/>
    </location>
</feature>
<dbReference type="InterPro" id="IPR016187">
    <property type="entry name" value="CTDL_fold"/>
</dbReference>
<dbReference type="InterPro" id="IPR001304">
    <property type="entry name" value="C-type_lectin-like"/>
</dbReference>
<dbReference type="CDD" id="cd00037">
    <property type="entry name" value="CLECT"/>
    <property type="match status" value="1"/>
</dbReference>
<dbReference type="InterPro" id="IPR050111">
    <property type="entry name" value="C-type_lectin/snaclec_domain"/>
</dbReference>
<name>A0A8S3QNX3_MYTED</name>
<dbReference type="InterPro" id="IPR018378">
    <property type="entry name" value="C-type_lectin_CS"/>
</dbReference>
<dbReference type="Proteomes" id="UP000683360">
    <property type="component" value="Unassembled WGS sequence"/>
</dbReference>
<dbReference type="PROSITE" id="PS00615">
    <property type="entry name" value="C_TYPE_LECTIN_1"/>
    <property type="match status" value="1"/>
</dbReference>
<dbReference type="PANTHER" id="PTHR22803">
    <property type="entry name" value="MANNOSE, PHOSPHOLIPASE, LECTIN RECEPTOR RELATED"/>
    <property type="match status" value="1"/>
</dbReference>
<keyword evidence="4" id="KW-1185">Reference proteome</keyword>